<dbReference type="STRING" id="263852.SAMN02745116_02612"/>
<dbReference type="Proteomes" id="UP000190328">
    <property type="component" value="Unassembled WGS sequence"/>
</dbReference>
<evidence type="ECO:0000256" key="1">
    <source>
        <dbReference type="ARBA" id="ARBA00022722"/>
    </source>
</evidence>
<evidence type="ECO:0000313" key="5">
    <source>
        <dbReference type="Proteomes" id="UP000190328"/>
    </source>
</evidence>
<dbReference type="EMBL" id="FUXI01000051">
    <property type="protein sequence ID" value="SKA15559.1"/>
    <property type="molecule type" value="Genomic_DNA"/>
</dbReference>
<evidence type="ECO:0000313" key="4">
    <source>
        <dbReference type="EMBL" id="SKA15559.1"/>
    </source>
</evidence>
<dbReference type="RefSeq" id="WP_327442550.1">
    <property type="nucleotide sequence ID" value="NZ_FUXI01000051.1"/>
</dbReference>
<accession>A0A1T4RI08</accession>
<keyword evidence="1" id="KW-0540">Nuclease</keyword>
<keyword evidence="5" id="KW-1185">Reference proteome</keyword>
<evidence type="ECO:0000256" key="3">
    <source>
        <dbReference type="SAM" id="MobiDB-lite"/>
    </source>
</evidence>
<dbReference type="GO" id="GO:0016787">
    <property type="term" value="F:hydrolase activity"/>
    <property type="evidence" value="ECO:0007669"/>
    <property type="project" value="UniProtKB-KW"/>
</dbReference>
<dbReference type="InterPro" id="IPR016191">
    <property type="entry name" value="Ribonuclease/ribotoxin"/>
</dbReference>
<feature type="region of interest" description="Disordered" evidence="3">
    <location>
        <begin position="27"/>
        <end position="50"/>
    </location>
</feature>
<dbReference type="GO" id="GO:0004521">
    <property type="term" value="F:RNA endonuclease activity"/>
    <property type="evidence" value="ECO:0007669"/>
    <property type="project" value="InterPro"/>
</dbReference>
<protein>
    <submittedName>
        <fullName evidence="4">Ribonuclease</fullName>
    </submittedName>
</protein>
<feature type="non-terminal residue" evidence="4">
    <location>
        <position position="1"/>
    </location>
</feature>
<proteinExistence type="predicted"/>
<organism evidence="4 5">
    <name type="scientific">Pilibacter termitis</name>
    <dbReference type="NCBI Taxonomy" id="263852"/>
    <lineage>
        <taxon>Bacteria</taxon>
        <taxon>Bacillati</taxon>
        <taxon>Bacillota</taxon>
        <taxon>Bacilli</taxon>
        <taxon>Lactobacillales</taxon>
        <taxon>Enterococcaceae</taxon>
        <taxon>Pilibacter</taxon>
    </lineage>
</organism>
<dbReference type="Gene3D" id="3.10.450.30">
    <property type="entry name" value="Microbial ribonucleases"/>
    <property type="match status" value="1"/>
</dbReference>
<gene>
    <name evidence="4" type="ORF">SAMN02745116_02612</name>
</gene>
<dbReference type="GO" id="GO:0003723">
    <property type="term" value="F:RNA binding"/>
    <property type="evidence" value="ECO:0007669"/>
    <property type="project" value="InterPro"/>
</dbReference>
<name>A0A1T4RI08_9ENTE</name>
<sequence length="103" mass="11520">QSIAQKSLNDLPSHVQDIYQKYEKGGWKGNVAGQTQGTGAGGAYKNRNSALPTIDSNGKTITYKEFDVNNYNGINRDSERFVRGSDGSTYYTDDHYRTFTKIK</sequence>
<dbReference type="InterPro" id="IPR000026">
    <property type="entry name" value="N1-like"/>
</dbReference>
<evidence type="ECO:0000256" key="2">
    <source>
        <dbReference type="ARBA" id="ARBA00022801"/>
    </source>
</evidence>
<dbReference type="Pfam" id="PF00545">
    <property type="entry name" value="Ribonuclease"/>
    <property type="match status" value="1"/>
</dbReference>
<keyword evidence="2" id="KW-0378">Hydrolase</keyword>
<dbReference type="SUPFAM" id="SSF53933">
    <property type="entry name" value="Microbial ribonucleases"/>
    <property type="match status" value="1"/>
</dbReference>
<dbReference type="AlphaFoldDB" id="A0A1T4RI08"/>
<reference evidence="4 5" key="1">
    <citation type="submission" date="2017-02" db="EMBL/GenBank/DDBJ databases">
        <authorList>
            <person name="Peterson S.W."/>
        </authorList>
    </citation>
    <scope>NUCLEOTIDE SEQUENCE [LARGE SCALE GENOMIC DNA]</scope>
    <source>
        <strain evidence="4 5">ATCC BAA-1030</strain>
    </source>
</reference>